<dbReference type="GO" id="GO:0005509">
    <property type="term" value="F:calcium ion binding"/>
    <property type="evidence" value="ECO:0007669"/>
    <property type="project" value="InterPro"/>
</dbReference>
<gene>
    <name evidence="5" type="ORF">TL16_g08416</name>
</gene>
<feature type="compositionally biased region" description="Basic residues" evidence="3">
    <location>
        <begin position="606"/>
        <end position="625"/>
    </location>
</feature>
<evidence type="ECO:0000313" key="5">
    <source>
        <dbReference type="EMBL" id="GMH80132.1"/>
    </source>
</evidence>
<feature type="region of interest" description="Disordered" evidence="3">
    <location>
        <begin position="1717"/>
        <end position="1747"/>
    </location>
</feature>
<feature type="domain" description="EF-hand" evidence="4">
    <location>
        <begin position="1534"/>
        <end position="1569"/>
    </location>
</feature>
<dbReference type="SMART" id="SM00054">
    <property type="entry name" value="EFh"/>
    <property type="match status" value="2"/>
</dbReference>
<evidence type="ECO:0000259" key="4">
    <source>
        <dbReference type="PROSITE" id="PS50222"/>
    </source>
</evidence>
<dbReference type="SUPFAM" id="SSF47473">
    <property type="entry name" value="EF-hand"/>
    <property type="match status" value="1"/>
</dbReference>
<dbReference type="PROSITE" id="PS50222">
    <property type="entry name" value="EF_HAND_2"/>
    <property type="match status" value="2"/>
</dbReference>
<keyword evidence="1" id="KW-0106">Calcium</keyword>
<dbReference type="InterPro" id="IPR018247">
    <property type="entry name" value="EF_Hand_1_Ca_BS"/>
</dbReference>
<feature type="region of interest" description="Disordered" evidence="3">
    <location>
        <begin position="1"/>
        <end position="28"/>
    </location>
</feature>
<feature type="compositionally biased region" description="Basic residues" evidence="3">
    <location>
        <begin position="896"/>
        <end position="911"/>
    </location>
</feature>
<sequence>MSAPSPPPTSSILHPQNPPSTSPASLPTDVIVDEFTSGTAFATPHSREVIDRFTTPQWTPGLPGLISPDFVNVESPFLNENKVNGVNIGDNINDNIETNNTPVNPIISSSLKSLLSLEKEMLIKEQTLVEIALQKQLEAEASAQAEIKSIKLKNASIKAALNHSLTRSPELKNIKLKGEEELKRIMEKEVKVKRENETLEGEIEIMKLDIEREHTLYLEEQDKASKAKEQAILRASELEAEKAELAQQKEAFEGQKKQEAEIALELENISRMKAAELEKIRLHNVKLLSNSLKLQCFSRQYLARQRVKARIWEVAIEMHVRDEDKKEVEKLRLEQFKRWEQEQIERDLNYVARKIVRNIMQRNDGSLSSLRETTLCLKRFPLDLALQADGLYFLHKVALKHASACQFLLDEGVASILQKAGEDFDDEGIRESCEGIQGLLEVADDLKRVMPEAFVEDFKRRKKKEGRIPTQSEFWETAVKREKIIDEEIMEEERTLREDSFAAFESSVESPNHPSTLEPFPNYSVSPENSSFMRSIFEDREKPKFDLSQRMKTPPIMPPRLQDGDIEEMKKSVKYQLMVEEEKKDSFEVYPSGAFTHTPYAIPLSKRSKKKKRPASDKKKKKKKIQQQQHVAAASADEEESRSRLEVSPQQPQSNFPEPSITSVLTDPRVECSPEPDPSRPHTASGVTRQRPDPISRRDSSNNEVLYYPEGEVMIVADEHPRPDSISRRDSANNEVFYSEEGGVMIVADEYPKSDPIRRRDSAKNEVLYHSSGEVMIVAEDHGSIATVASKDLDPSPRTPTPLSQTSGDIAFFDNNSKISPPFSIPNSRPTTSPYQNFRTAEETRSAAAGSRFSQDFKPWGNDGLSRQGPTNFDLQDEGLGLQQPERNIVTTPKPQKSRTLKSKKRPKRVPSPKPPSTPPRITLEEFRDKPPISPRVAPGPIAETLHKHSTVQKIFAAAAPPRQIVKNRYMGSIGANVPPGSPSAKNETAKKGGLGRRHSIRDMAAIFKILDDSNVGLIPAAKFSSALLAMSSLSVEKTEVERMLNDFGVDMSKDHIDYNEFLSTGTVLRVKKHTLNSTAVPFTTWKNQLVRPPPERSAHINVMWEKHVKWYQKRKEHAVLWLLKRAVAAQSYNKRQVKVRDFLIHQGKQALAWSELQLNAKIQLQHFTKQMRDAKDLRQLVTKARRHGIKQLQAHRGLKRMVRHDVIARLIASHDQRNYNKIYYLGFKNKIAFEYLLEVGRHSVRHYLQQQEHVIWLHQFAERAKVHYIKCVENYEWLDGRSDRALKTWAKKDFECAKLVRTGNKYTRVWEHQKRALRDTHEWGGKAIVHCKRVDEAIYYLASRGEVALKYEERHNEAATFLLDWGYRAGHHAVVQEDSRAWLKARVQEVQAIKRRQDEAQNGLLNAGKHAKRHCNSCDKAKSFLATRVELSRQRQVRQAEARLDLNMFTDDARAVLHKQALVQNCPGLIKETEKKIKVEDKEKDKARKGMEAQERFREEMKDAFKFFDTDDSGEIDKVEFRHLLSSGHLIHVPTDEIDDSYSQIDKDGSGGVDFDEFFAWFQYEFSHDKQHGKMENFRVSKVIPLKQRATRLLLPKFVEGELEDDFGTKVAAPGQGVMTVDGIDDRWWLDEVEKQKEPYSHYLKRKEGIRILEEKRNQKVVDDAEEAARQKELNMTHEEKVARRKEKDADKAKKLAQMKKRLSMKRHMNIAQQEIEKAHELEELEEEGGGEGGGEEREDAKNEEL</sequence>
<reference evidence="6" key="1">
    <citation type="journal article" date="2023" name="Commun. Biol.">
        <title>Genome analysis of Parmales, the sister group of diatoms, reveals the evolutionary specialization of diatoms from phago-mixotrophs to photoautotrophs.</title>
        <authorList>
            <person name="Ban H."/>
            <person name="Sato S."/>
            <person name="Yoshikawa S."/>
            <person name="Yamada K."/>
            <person name="Nakamura Y."/>
            <person name="Ichinomiya M."/>
            <person name="Sato N."/>
            <person name="Blanc-Mathieu R."/>
            <person name="Endo H."/>
            <person name="Kuwata A."/>
            <person name="Ogata H."/>
        </authorList>
    </citation>
    <scope>NUCLEOTIDE SEQUENCE [LARGE SCALE GENOMIC DNA]</scope>
</reference>
<organism evidence="5 6">
    <name type="scientific">Triparma laevis f. inornata</name>
    <dbReference type="NCBI Taxonomy" id="1714386"/>
    <lineage>
        <taxon>Eukaryota</taxon>
        <taxon>Sar</taxon>
        <taxon>Stramenopiles</taxon>
        <taxon>Ochrophyta</taxon>
        <taxon>Bolidophyceae</taxon>
        <taxon>Parmales</taxon>
        <taxon>Triparmaceae</taxon>
        <taxon>Triparma</taxon>
    </lineage>
</organism>
<dbReference type="Pfam" id="PF13499">
    <property type="entry name" value="EF-hand_7"/>
    <property type="match status" value="1"/>
</dbReference>
<name>A0A9W7EIP8_9STRA</name>
<dbReference type="EMBL" id="BLQM01000277">
    <property type="protein sequence ID" value="GMH80132.1"/>
    <property type="molecule type" value="Genomic_DNA"/>
</dbReference>
<dbReference type="InterPro" id="IPR011992">
    <property type="entry name" value="EF-hand-dom_pair"/>
</dbReference>
<protein>
    <recommendedName>
        <fullName evidence="4">EF-hand domain-containing protein</fullName>
    </recommendedName>
</protein>
<keyword evidence="2" id="KW-0175">Coiled coil</keyword>
<evidence type="ECO:0000256" key="1">
    <source>
        <dbReference type="ARBA" id="ARBA00022837"/>
    </source>
</evidence>
<dbReference type="Proteomes" id="UP001162640">
    <property type="component" value="Unassembled WGS sequence"/>
</dbReference>
<dbReference type="Gene3D" id="1.10.238.10">
    <property type="entry name" value="EF-hand"/>
    <property type="match status" value="2"/>
</dbReference>
<feature type="domain" description="EF-hand" evidence="4">
    <location>
        <begin position="1497"/>
        <end position="1532"/>
    </location>
</feature>
<dbReference type="CDD" id="cd00051">
    <property type="entry name" value="EFh"/>
    <property type="match status" value="1"/>
</dbReference>
<feature type="region of interest" description="Disordered" evidence="3">
    <location>
        <begin position="789"/>
        <end position="809"/>
    </location>
</feature>
<feature type="coiled-coil region" evidence="2">
    <location>
        <begin position="176"/>
        <end position="258"/>
    </location>
</feature>
<comment type="caution">
    <text evidence="5">The sequence shown here is derived from an EMBL/GenBank/DDBJ whole genome shotgun (WGS) entry which is preliminary data.</text>
</comment>
<accession>A0A9W7EIP8</accession>
<proteinExistence type="predicted"/>
<feature type="region of interest" description="Disordered" evidence="3">
    <location>
        <begin position="976"/>
        <end position="996"/>
    </location>
</feature>
<dbReference type="InterPro" id="IPR002048">
    <property type="entry name" value="EF_hand_dom"/>
</dbReference>
<feature type="compositionally biased region" description="Polar residues" evidence="3">
    <location>
        <begin position="885"/>
        <end position="895"/>
    </location>
</feature>
<feature type="compositionally biased region" description="Basic and acidic residues" evidence="3">
    <location>
        <begin position="668"/>
        <end position="680"/>
    </location>
</feature>
<dbReference type="PROSITE" id="PS00018">
    <property type="entry name" value="EF_HAND_1"/>
    <property type="match status" value="1"/>
</dbReference>
<feature type="compositionally biased region" description="Basic and acidic residues" evidence="3">
    <location>
        <begin position="1736"/>
        <end position="1747"/>
    </location>
</feature>
<feature type="region of interest" description="Disordered" evidence="3">
    <location>
        <begin position="840"/>
        <end position="935"/>
    </location>
</feature>
<evidence type="ECO:0000256" key="3">
    <source>
        <dbReference type="SAM" id="MobiDB-lite"/>
    </source>
</evidence>
<evidence type="ECO:0000313" key="6">
    <source>
        <dbReference type="Proteomes" id="UP001162640"/>
    </source>
</evidence>
<evidence type="ECO:0000256" key="2">
    <source>
        <dbReference type="SAM" id="Coils"/>
    </source>
</evidence>
<feature type="compositionally biased region" description="Polar residues" evidence="3">
    <location>
        <begin position="648"/>
        <end position="665"/>
    </location>
</feature>
<feature type="compositionally biased region" description="Basic and acidic residues" evidence="3">
    <location>
        <begin position="690"/>
        <end position="701"/>
    </location>
</feature>
<feature type="region of interest" description="Disordered" evidence="3">
    <location>
        <begin position="598"/>
        <end position="702"/>
    </location>
</feature>